<dbReference type="GO" id="GO:0004190">
    <property type="term" value="F:aspartic-type endopeptidase activity"/>
    <property type="evidence" value="ECO:0007669"/>
    <property type="project" value="UniProtKB-KW"/>
</dbReference>
<evidence type="ECO:0000256" key="1">
    <source>
        <dbReference type="ARBA" id="ARBA00022670"/>
    </source>
</evidence>
<dbReference type="Pfam" id="PF25597">
    <property type="entry name" value="SH3_retrovirus"/>
    <property type="match status" value="1"/>
</dbReference>
<keyword evidence="3" id="KW-0064">Aspartyl protease</keyword>
<evidence type="ECO:0000256" key="4">
    <source>
        <dbReference type="ARBA" id="ARBA00022801"/>
    </source>
</evidence>
<dbReference type="Pfam" id="PF22936">
    <property type="entry name" value="Pol_BBD"/>
    <property type="match status" value="1"/>
</dbReference>
<dbReference type="InterPro" id="IPR025724">
    <property type="entry name" value="GAG-pre-integrase_dom"/>
</dbReference>
<evidence type="ECO:0000313" key="8">
    <source>
        <dbReference type="Proteomes" id="UP000242715"/>
    </source>
</evidence>
<feature type="compositionally biased region" description="Polar residues" evidence="5">
    <location>
        <begin position="183"/>
        <end position="206"/>
    </location>
</feature>
<dbReference type="InterPro" id="IPR036397">
    <property type="entry name" value="RNaseH_sf"/>
</dbReference>
<gene>
    <name evidence="7" type="ORF">TSUD_62940</name>
</gene>
<reference evidence="8" key="1">
    <citation type="journal article" date="2017" name="Front. Plant Sci.">
        <title>Climate Clever Clovers: New Paradigm to Reduce the Environmental Footprint of Ruminants by Breeding Low Methanogenic Forages Utilizing Haplotype Variation.</title>
        <authorList>
            <person name="Kaur P."/>
            <person name="Appels R."/>
            <person name="Bayer P.E."/>
            <person name="Keeble-Gagnere G."/>
            <person name="Wang J."/>
            <person name="Hirakawa H."/>
            <person name="Shirasawa K."/>
            <person name="Vercoe P."/>
            <person name="Stefanova K."/>
            <person name="Durmic Z."/>
            <person name="Nichols P."/>
            <person name="Revell C."/>
            <person name="Isobe S.N."/>
            <person name="Edwards D."/>
            <person name="Erskine W."/>
        </authorList>
    </citation>
    <scope>NUCLEOTIDE SEQUENCE [LARGE SCALE GENOMIC DNA]</scope>
    <source>
        <strain evidence="8">cv. Daliak</strain>
    </source>
</reference>
<keyword evidence="1" id="KW-0645">Protease</keyword>
<evidence type="ECO:0000256" key="5">
    <source>
        <dbReference type="SAM" id="MobiDB-lite"/>
    </source>
</evidence>
<feature type="compositionally biased region" description="Polar residues" evidence="5">
    <location>
        <begin position="871"/>
        <end position="886"/>
    </location>
</feature>
<feature type="compositionally biased region" description="Polar residues" evidence="5">
    <location>
        <begin position="1"/>
        <end position="11"/>
    </location>
</feature>
<feature type="compositionally biased region" description="Basic residues" evidence="5">
    <location>
        <begin position="229"/>
        <end position="242"/>
    </location>
</feature>
<dbReference type="SUPFAM" id="SSF56672">
    <property type="entry name" value="DNA/RNA polymerases"/>
    <property type="match status" value="1"/>
</dbReference>
<dbReference type="InterPro" id="IPR043502">
    <property type="entry name" value="DNA/RNA_pol_sf"/>
</dbReference>
<dbReference type="InterPro" id="IPR057670">
    <property type="entry name" value="SH3_retrovirus"/>
</dbReference>
<dbReference type="InterPro" id="IPR039537">
    <property type="entry name" value="Retrotran_Ty1/copia-like"/>
</dbReference>
<dbReference type="Pfam" id="PF07727">
    <property type="entry name" value="RVT_2"/>
    <property type="match status" value="1"/>
</dbReference>
<organism evidence="7 8">
    <name type="scientific">Trifolium subterraneum</name>
    <name type="common">Subterranean clover</name>
    <dbReference type="NCBI Taxonomy" id="3900"/>
    <lineage>
        <taxon>Eukaryota</taxon>
        <taxon>Viridiplantae</taxon>
        <taxon>Streptophyta</taxon>
        <taxon>Embryophyta</taxon>
        <taxon>Tracheophyta</taxon>
        <taxon>Spermatophyta</taxon>
        <taxon>Magnoliopsida</taxon>
        <taxon>eudicotyledons</taxon>
        <taxon>Gunneridae</taxon>
        <taxon>Pentapetalae</taxon>
        <taxon>rosids</taxon>
        <taxon>fabids</taxon>
        <taxon>Fabales</taxon>
        <taxon>Fabaceae</taxon>
        <taxon>Papilionoideae</taxon>
        <taxon>50 kb inversion clade</taxon>
        <taxon>NPAAA clade</taxon>
        <taxon>Hologalegina</taxon>
        <taxon>IRL clade</taxon>
        <taxon>Trifolieae</taxon>
        <taxon>Trifolium</taxon>
    </lineage>
</organism>
<protein>
    <recommendedName>
        <fullName evidence="6">Integrase catalytic domain-containing protein</fullName>
    </recommendedName>
</protein>
<dbReference type="PROSITE" id="PS50994">
    <property type="entry name" value="INTEGRASE"/>
    <property type="match status" value="1"/>
</dbReference>
<keyword evidence="8" id="KW-1185">Reference proteome</keyword>
<dbReference type="SUPFAM" id="SSF53098">
    <property type="entry name" value="Ribonuclease H-like"/>
    <property type="match status" value="1"/>
</dbReference>
<evidence type="ECO:0000313" key="7">
    <source>
        <dbReference type="EMBL" id="GAU32278.1"/>
    </source>
</evidence>
<dbReference type="InterPro" id="IPR013103">
    <property type="entry name" value="RVT_2"/>
</dbReference>
<proteinExistence type="predicted"/>
<dbReference type="InterPro" id="IPR012337">
    <property type="entry name" value="RNaseH-like_sf"/>
</dbReference>
<dbReference type="OrthoDB" id="1429239at2759"/>
<name>A0A2Z6MJI3_TRISU</name>
<feature type="compositionally biased region" description="Polar residues" evidence="5">
    <location>
        <begin position="831"/>
        <end position="842"/>
    </location>
</feature>
<dbReference type="GO" id="GO:0046872">
    <property type="term" value="F:metal ion binding"/>
    <property type="evidence" value="ECO:0007669"/>
    <property type="project" value="UniProtKB-KW"/>
</dbReference>
<dbReference type="Gene3D" id="3.30.420.10">
    <property type="entry name" value="Ribonuclease H-like superfamily/Ribonuclease H"/>
    <property type="match status" value="1"/>
</dbReference>
<feature type="compositionally biased region" description="Low complexity" evidence="5">
    <location>
        <begin position="843"/>
        <end position="867"/>
    </location>
</feature>
<dbReference type="InterPro" id="IPR054722">
    <property type="entry name" value="PolX-like_BBD"/>
</dbReference>
<dbReference type="GO" id="GO:0015074">
    <property type="term" value="P:DNA integration"/>
    <property type="evidence" value="ECO:0007669"/>
    <property type="project" value="InterPro"/>
</dbReference>
<feature type="region of interest" description="Disordered" evidence="5">
    <location>
        <begin position="183"/>
        <end position="259"/>
    </location>
</feature>
<dbReference type="Proteomes" id="UP000242715">
    <property type="component" value="Unassembled WGS sequence"/>
</dbReference>
<feature type="region of interest" description="Disordered" evidence="5">
    <location>
        <begin position="1"/>
        <end position="23"/>
    </location>
</feature>
<feature type="region of interest" description="Disordered" evidence="5">
    <location>
        <begin position="807"/>
        <end position="900"/>
    </location>
</feature>
<dbReference type="Pfam" id="PF14223">
    <property type="entry name" value="Retrotran_gag_2"/>
    <property type="match status" value="1"/>
</dbReference>
<dbReference type="CDD" id="cd09272">
    <property type="entry name" value="RNase_HI_RT_Ty1"/>
    <property type="match status" value="1"/>
</dbReference>
<dbReference type="GO" id="GO:0003676">
    <property type="term" value="F:nucleic acid binding"/>
    <property type="evidence" value="ECO:0007669"/>
    <property type="project" value="InterPro"/>
</dbReference>
<evidence type="ECO:0000256" key="2">
    <source>
        <dbReference type="ARBA" id="ARBA00022723"/>
    </source>
</evidence>
<sequence>MGSPSHHTTADTPGGVLRPPPLQSFQEDESIFRNDLNFTLRITEKLTEQNYHLWHQQVEPYINAHGLDDLIGPAPAPPRFLTAADLTTATLNPAYRKTVKEYLLHIRRIIDNLASIGDPIPLSQHIDIILEGLPSEFNSVISVVESRFESIDIDEIEALLLAHENRLDKSKKKTINDAASINIAHNPQPNASFQEQSTDNPSSADNSYGVEPSKYGNEYTRYGPYSRSNRGRGGRFGRHRGGRNNGGGRTNPTSNTHCQICSKPNHSALDCWYRNQPSNSPALSGPQQAPPPGYFQEAYGPYSGQNFPPRFGNYYGYGAPNPINWAPSNPPPRFPTPQIHHPSAMIANGPSTNNPASWYPDSGASFHVTGDSRHIQEPTPFAGSDHIYMGNGQSLPIISSGSSVFNSPNHTHTHLILNNLLHVPSITKNLISVSQFAKDNAVYFEFHPNLCLVKSQATNAVLLQGNVGSDGLYSFSNISIAPAKFSSLHSSFKPSVFTIQSSSTSCNSNLSCNSLYLWHLRPGHPNDQTLKSTLKQCNIPFTNNKSDVSNFCTTCCMGKAHRLHSSASKTTYTHPLELVFSDLRGPSPSVSSLGFHYYITFIDAYSRYTWIYLLKSKSDAFPIFKQFKTMAELQLGHSLKSLQTDWGGEFRPFTSYLDNLGIVHRLICPHTHHQNGVVERKHRHVVDLGLTLLSQANLPLTYWDHAFLTAVHLINRLPTASLNFKVPYTTLFQKDPDYNSLKVFGSACFPLIRPYNSHKFDFRSHECIFLGYSTTHKGYKCLSPTGRIYVSKDVMFNESRFPYESLFPTPNSALSNPTPDIPLTTLPIGTQNENILTNIQNPTDQSSNTNQPSTSPPTTLQPTQPDTELPHSTSSNPNSDPLTLSPSFHPMPSKTTNTHPMQTRVKSGLILPKINPKLLLTHTEPRTTKQALQDRKWLSAMTEEFEALKRNKTWTLVPLPNNRDVIGCKWVFRTKENPDGTINKYKARLVAKGFHQVQGFDFNETFSPVIKPITIRLILSLAVSYKWPLKQLDVNNAFLNGTLEEEVYMVQPPGFEVSDTSLVCKLNKALYGLKQAPRQWFDRLTTTLLHFGFQAGKCDPSLFTYTKDRQVVYLLVYVDDIIITGSSPALIQSLVEKLHSVFSLKQLGDLEYFLGIEVKQLSDQSLLLTQSKYIKDLLIKTNMLDCKPINTPMMSSCKLSKVVNKVCQFMSAPLDAHWIAVKRILRYLKGTIQYGLQISPTSIHHPLPIKVFCDADWAANPDDRRSTSGAAIFFGPNLISWWSRKQQVVARSSTEAEYRSLAQATADTLWVQTLLEELTVPFTKPIIYCDNQSAVLLAHNRILHSRTKHMEIDLFFVREKVLAKQLSVLHIPGTDQLADVLTKPISSDKFLLMRSKLTVHNYTELEGCV</sequence>
<keyword evidence="2" id="KW-0479">Metal-binding</keyword>
<dbReference type="InterPro" id="IPR001584">
    <property type="entry name" value="Integrase_cat-core"/>
</dbReference>
<dbReference type="GO" id="GO:0006508">
    <property type="term" value="P:proteolysis"/>
    <property type="evidence" value="ECO:0007669"/>
    <property type="project" value="UniProtKB-KW"/>
</dbReference>
<accession>A0A2Z6MJI3</accession>
<feature type="compositionally biased region" description="Polar residues" evidence="5">
    <location>
        <begin position="250"/>
        <end position="259"/>
    </location>
</feature>
<dbReference type="Pfam" id="PF13976">
    <property type="entry name" value="gag_pre-integrs"/>
    <property type="match status" value="1"/>
</dbReference>
<keyword evidence="4" id="KW-0378">Hydrolase</keyword>
<feature type="domain" description="Integrase catalytic" evidence="6">
    <location>
        <begin position="571"/>
        <end position="735"/>
    </location>
</feature>
<feature type="compositionally biased region" description="Low complexity" evidence="5">
    <location>
        <begin position="817"/>
        <end position="830"/>
    </location>
</feature>
<dbReference type="PANTHER" id="PTHR42648">
    <property type="entry name" value="TRANSPOSASE, PUTATIVE-RELATED"/>
    <property type="match status" value="1"/>
</dbReference>
<dbReference type="PANTHER" id="PTHR42648:SF26">
    <property type="entry name" value="INTEGRASE CATALYTIC DOMAIN-CONTAINING PROTEIN"/>
    <property type="match status" value="1"/>
</dbReference>
<evidence type="ECO:0000259" key="6">
    <source>
        <dbReference type="PROSITE" id="PS50994"/>
    </source>
</evidence>
<dbReference type="EMBL" id="DF973488">
    <property type="protein sequence ID" value="GAU32278.1"/>
    <property type="molecule type" value="Genomic_DNA"/>
</dbReference>
<evidence type="ECO:0000256" key="3">
    <source>
        <dbReference type="ARBA" id="ARBA00022750"/>
    </source>
</evidence>